<keyword evidence="3" id="KW-1185">Reference proteome</keyword>
<evidence type="ECO:0000313" key="3">
    <source>
        <dbReference type="Proteomes" id="UP001501570"/>
    </source>
</evidence>
<accession>A0ABP9STD0</accession>
<organism evidence="2 3">
    <name type="scientific">Rugosimonospora acidiphila</name>
    <dbReference type="NCBI Taxonomy" id="556531"/>
    <lineage>
        <taxon>Bacteria</taxon>
        <taxon>Bacillati</taxon>
        <taxon>Actinomycetota</taxon>
        <taxon>Actinomycetes</taxon>
        <taxon>Micromonosporales</taxon>
        <taxon>Micromonosporaceae</taxon>
        <taxon>Rugosimonospora</taxon>
    </lineage>
</organism>
<dbReference type="Proteomes" id="UP001501570">
    <property type="component" value="Unassembled WGS sequence"/>
</dbReference>
<feature type="region of interest" description="Disordered" evidence="1">
    <location>
        <begin position="1"/>
        <end position="22"/>
    </location>
</feature>
<proteinExistence type="predicted"/>
<feature type="compositionally biased region" description="Basic and acidic residues" evidence="1">
    <location>
        <begin position="1"/>
        <end position="12"/>
    </location>
</feature>
<evidence type="ECO:0000256" key="1">
    <source>
        <dbReference type="SAM" id="MobiDB-lite"/>
    </source>
</evidence>
<name>A0ABP9STD0_9ACTN</name>
<dbReference type="EMBL" id="BAABJQ010000042">
    <property type="protein sequence ID" value="GAA5200313.1"/>
    <property type="molecule type" value="Genomic_DNA"/>
</dbReference>
<evidence type="ECO:0000313" key="2">
    <source>
        <dbReference type="EMBL" id="GAA5200313.1"/>
    </source>
</evidence>
<dbReference type="RefSeq" id="WP_345638406.1">
    <property type="nucleotide sequence ID" value="NZ_BAABJQ010000042.1"/>
</dbReference>
<sequence length="63" mass="6683">MFSKDTIKETHADVLGSAPPPGWTQRRWNAALGAAASETMWALLAATPVSTAWVVSSRSSGPR</sequence>
<gene>
    <name evidence="2" type="ORF">GCM10023322_77930</name>
</gene>
<reference evidence="3" key="1">
    <citation type="journal article" date="2019" name="Int. J. Syst. Evol. Microbiol.">
        <title>The Global Catalogue of Microorganisms (GCM) 10K type strain sequencing project: providing services to taxonomists for standard genome sequencing and annotation.</title>
        <authorList>
            <consortium name="The Broad Institute Genomics Platform"/>
            <consortium name="The Broad Institute Genome Sequencing Center for Infectious Disease"/>
            <person name="Wu L."/>
            <person name="Ma J."/>
        </authorList>
    </citation>
    <scope>NUCLEOTIDE SEQUENCE [LARGE SCALE GENOMIC DNA]</scope>
    <source>
        <strain evidence="3">JCM 18304</strain>
    </source>
</reference>
<comment type="caution">
    <text evidence="2">The sequence shown here is derived from an EMBL/GenBank/DDBJ whole genome shotgun (WGS) entry which is preliminary data.</text>
</comment>
<protein>
    <submittedName>
        <fullName evidence="2">Uncharacterized protein</fullName>
    </submittedName>
</protein>